<feature type="transmembrane region" description="Helical" evidence="1">
    <location>
        <begin position="181"/>
        <end position="202"/>
    </location>
</feature>
<accession>A0A3B1DH88</accession>
<sequence>MPSNKPLHKQPLAILKASSCSLISHPVILFPFCISAFIQLLVLEILYFAPRYPLNTIFGLIIERIWGKAYLHYPFNLTLLPKLFQYLQIVIYIFIGSFLIAMSIAAIIKVNEGKKTRIKTIAKEAFSKYIHIVFAASCMFMFVFLFFKGYDIIYQRALQIRSTSGKFYLLKQILTTGSPYMYLYFSILATTLMAYVLPIIMIDQKKVFPALWINIKTVFSSLWTTFIIVFIPSMLFVPMLLIKTSLTKGFFSPDFALVIMVLSILITLFIDAVIYTSLSTRYLLKKENE</sequence>
<proteinExistence type="predicted"/>
<feature type="transmembrane region" description="Helical" evidence="1">
    <location>
        <begin position="83"/>
        <end position="108"/>
    </location>
</feature>
<name>A0A3B1DH88_9ZZZZ</name>
<gene>
    <name evidence="2" type="ORF">MNBD_UNCLBAC01-828</name>
</gene>
<keyword evidence="1" id="KW-1133">Transmembrane helix</keyword>
<evidence type="ECO:0000313" key="2">
    <source>
        <dbReference type="EMBL" id="VAX35404.1"/>
    </source>
</evidence>
<feature type="transmembrane region" description="Helical" evidence="1">
    <location>
        <begin position="27"/>
        <end position="49"/>
    </location>
</feature>
<dbReference type="AlphaFoldDB" id="A0A3B1DH88"/>
<dbReference type="EMBL" id="UOGJ01000050">
    <property type="protein sequence ID" value="VAX35404.1"/>
    <property type="molecule type" value="Genomic_DNA"/>
</dbReference>
<protein>
    <submittedName>
        <fullName evidence="2">Electron transport complex protein RnfD</fullName>
    </submittedName>
</protein>
<keyword evidence="1" id="KW-0812">Transmembrane</keyword>
<organism evidence="2">
    <name type="scientific">hydrothermal vent metagenome</name>
    <dbReference type="NCBI Taxonomy" id="652676"/>
    <lineage>
        <taxon>unclassified sequences</taxon>
        <taxon>metagenomes</taxon>
        <taxon>ecological metagenomes</taxon>
    </lineage>
</organism>
<feature type="transmembrane region" description="Helical" evidence="1">
    <location>
        <begin position="129"/>
        <end position="147"/>
    </location>
</feature>
<feature type="transmembrane region" description="Helical" evidence="1">
    <location>
        <begin position="255"/>
        <end position="278"/>
    </location>
</feature>
<keyword evidence="1" id="KW-0472">Membrane</keyword>
<evidence type="ECO:0000256" key="1">
    <source>
        <dbReference type="SAM" id="Phobius"/>
    </source>
</evidence>
<feature type="transmembrane region" description="Helical" evidence="1">
    <location>
        <begin position="222"/>
        <end position="243"/>
    </location>
</feature>
<reference evidence="2" key="1">
    <citation type="submission" date="2018-06" db="EMBL/GenBank/DDBJ databases">
        <authorList>
            <person name="Zhirakovskaya E."/>
        </authorList>
    </citation>
    <scope>NUCLEOTIDE SEQUENCE</scope>
</reference>